<dbReference type="Proteomes" id="UP000554235">
    <property type="component" value="Unassembled WGS sequence"/>
</dbReference>
<protein>
    <submittedName>
        <fullName evidence="2">Serine threonine kinase</fullName>
    </submittedName>
</protein>
<dbReference type="AlphaFoldDB" id="A0A8H4L722"/>
<name>A0A8H4L722_9HYPO</name>
<dbReference type="SMART" id="SM00220">
    <property type="entry name" value="S_TKc"/>
    <property type="match status" value="1"/>
</dbReference>
<sequence>MINVAKIKKELKAELTFWQQWFSGSLATKICEQGPKVFAILALTRSIRQIRELQAEGLTDMHLPLSPEESDECILRSTSGKQFHTFARYPGSAELFLDKQWEVLAPRLNVSGDHITLDNRCALPIAITDAERARGGASTVLKGTIHEGHFSGFEIEDEKDLDIAVKELEPTDEISARDVFEKERHNLNEINKISLHPHLLRAIATCMVGSKYYIFFPWAEGGDLNKFWEQRKNGTGDTHLVLWSLKQMVGIVDALRLMHDINHRHGDLKPGNILLFPRGNPFCRSGEGPQETLVIADYGVSQRHQLATYDRKTKTRTRATTRSYEAPEADGIQTSPRSRKYDLWSVGCIFLEFVVWLLYGYDAVKGFTSQRIAKGKMNVGHACFYAIEDDEEQRHAEVNEAVKDAVAAILSDPRCTGSTAIGDLVALIPKCLLLIDATERDTAQEFHQKLAAIVLKAESQSSYSFREVSTQPHIPYAFQYNGKSEGRKLPTIDDMQP</sequence>
<dbReference type="OrthoDB" id="1046782at2759"/>
<evidence type="ECO:0000313" key="3">
    <source>
        <dbReference type="Proteomes" id="UP000554235"/>
    </source>
</evidence>
<dbReference type="Gene3D" id="1.10.510.10">
    <property type="entry name" value="Transferase(Phosphotransferase) domain 1"/>
    <property type="match status" value="1"/>
</dbReference>
<evidence type="ECO:0000259" key="1">
    <source>
        <dbReference type="PROSITE" id="PS50011"/>
    </source>
</evidence>
<comment type="caution">
    <text evidence="2">The sequence shown here is derived from an EMBL/GenBank/DDBJ whole genome shotgun (WGS) entry which is preliminary data.</text>
</comment>
<organism evidence="2 3">
    <name type="scientific">Fusarium albosuccineum</name>
    <dbReference type="NCBI Taxonomy" id="1237068"/>
    <lineage>
        <taxon>Eukaryota</taxon>
        <taxon>Fungi</taxon>
        <taxon>Dikarya</taxon>
        <taxon>Ascomycota</taxon>
        <taxon>Pezizomycotina</taxon>
        <taxon>Sordariomycetes</taxon>
        <taxon>Hypocreomycetidae</taxon>
        <taxon>Hypocreales</taxon>
        <taxon>Nectriaceae</taxon>
        <taxon>Fusarium</taxon>
        <taxon>Fusarium decemcellulare species complex</taxon>
    </lineage>
</organism>
<dbReference type="PANTHER" id="PTHR24359:SF1">
    <property type="entry name" value="INHIBITOR OF NUCLEAR FACTOR KAPPA-B KINASE EPSILON SUBUNIT HOMOLOG 1-RELATED"/>
    <property type="match status" value="1"/>
</dbReference>
<feature type="domain" description="Protein kinase" evidence="1">
    <location>
        <begin position="126"/>
        <end position="450"/>
    </location>
</feature>
<reference evidence="2 3" key="1">
    <citation type="submission" date="2020-01" db="EMBL/GenBank/DDBJ databases">
        <title>Identification and distribution of gene clusters putatively required for synthesis of sphingolipid metabolism inhibitors in phylogenetically diverse species of the filamentous fungus Fusarium.</title>
        <authorList>
            <person name="Kim H.-S."/>
            <person name="Busman M."/>
            <person name="Brown D.W."/>
            <person name="Divon H."/>
            <person name="Uhlig S."/>
            <person name="Proctor R.H."/>
        </authorList>
    </citation>
    <scope>NUCLEOTIDE SEQUENCE [LARGE SCALE GENOMIC DNA]</scope>
    <source>
        <strain evidence="2 3">NRRL 20459</strain>
    </source>
</reference>
<dbReference type="SUPFAM" id="SSF56112">
    <property type="entry name" value="Protein kinase-like (PK-like)"/>
    <property type="match status" value="1"/>
</dbReference>
<dbReference type="PANTHER" id="PTHR24359">
    <property type="entry name" value="SERINE/THREONINE-PROTEIN KINASE SBK1"/>
    <property type="match status" value="1"/>
</dbReference>
<proteinExistence type="predicted"/>
<dbReference type="GO" id="GO:0005524">
    <property type="term" value="F:ATP binding"/>
    <property type="evidence" value="ECO:0007669"/>
    <property type="project" value="InterPro"/>
</dbReference>
<dbReference type="InterPro" id="IPR011009">
    <property type="entry name" value="Kinase-like_dom_sf"/>
</dbReference>
<dbReference type="EMBL" id="JAADYS010001479">
    <property type="protein sequence ID" value="KAF4462792.1"/>
    <property type="molecule type" value="Genomic_DNA"/>
</dbReference>
<keyword evidence="3" id="KW-1185">Reference proteome</keyword>
<dbReference type="Pfam" id="PF00069">
    <property type="entry name" value="Pkinase"/>
    <property type="match status" value="1"/>
</dbReference>
<dbReference type="GO" id="GO:0004674">
    <property type="term" value="F:protein serine/threonine kinase activity"/>
    <property type="evidence" value="ECO:0007669"/>
    <property type="project" value="TreeGrafter"/>
</dbReference>
<evidence type="ECO:0000313" key="2">
    <source>
        <dbReference type="EMBL" id="KAF4462792.1"/>
    </source>
</evidence>
<gene>
    <name evidence="2" type="ORF">FALBO_10389</name>
</gene>
<keyword evidence="2" id="KW-0808">Transferase</keyword>
<dbReference type="InterPro" id="IPR000719">
    <property type="entry name" value="Prot_kinase_dom"/>
</dbReference>
<dbReference type="PROSITE" id="PS50011">
    <property type="entry name" value="PROTEIN_KINASE_DOM"/>
    <property type="match status" value="1"/>
</dbReference>
<accession>A0A8H4L722</accession>
<dbReference type="CDD" id="cd00180">
    <property type="entry name" value="PKc"/>
    <property type="match status" value="1"/>
</dbReference>
<keyword evidence="2" id="KW-0418">Kinase</keyword>